<reference evidence="1 2" key="1">
    <citation type="submission" date="2018-08" db="EMBL/GenBank/DDBJ databases">
        <title>Comparative analysis of Burkholderia isolates from Puerto Rico.</title>
        <authorList>
            <person name="Hall C."/>
            <person name="Sahl J."/>
            <person name="Wagner D."/>
        </authorList>
    </citation>
    <scope>NUCLEOTIDE SEQUENCE [LARGE SCALE GENOMIC DNA]</scope>
    <source>
        <strain evidence="1 2">Bp9001</strain>
    </source>
</reference>
<dbReference type="Proteomes" id="UP000269271">
    <property type="component" value="Unassembled WGS sequence"/>
</dbReference>
<evidence type="ECO:0000313" key="2">
    <source>
        <dbReference type="Proteomes" id="UP000269271"/>
    </source>
</evidence>
<evidence type="ECO:0000313" key="1">
    <source>
        <dbReference type="EMBL" id="RQT26097.1"/>
    </source>
</evidence>
<organism evidence="1 2">
    <name type="scientific">Burkholderia contaminans</name>
    <dbReference type="NCBI Taxonomy" id="488447"/>
    <lineage>
        <taxon>Bacteria</taxon>
        <taxon>Pseudomonadati</taxon>
        <taxon>Pseudomonadota</taxon>
        <taxon>Betaproteobacteria</taxon>
        <taxon>Burkholderiales</taxon>
        <taxon>Burkholderiaceae</taxon>
        <taxon>Burkholderia</taxon>
        <taxon>Burkholderia cepacia complex</taxon>
    </lineage>
</organism>
<comment type="caution">
    <text evidence="1">The sequence shown here is derived from an EMBL/GenBank/DDBJ whole genome shotgun (WGS) entry which is preliminary data.</text>
</comment>
<dbReference type="AlphaFoldDB" id="A0A3N8QQJ0"/>
<sequence>MAGETKVKDYVPSPCGTYQAAKVKKGRALFGEIRKYPNGMTIYWAFRKPDEVFLELDAWAIDTETVRVIKSKGCTHIGVLVTNGDRYLTTIERMTDKDAGAVVLNYSNHVGRQGKVGARQWYLPRSQFVQSLAPAEATIDLMRIRGRR</sequence>
<dbReference type="EMBL" id="QTQX01000013">
    <property type="protein sequence ID" value="RQT26097.1"/>
    <property type="molecule type" value="Genomic_DNA"/>
</dbReference>
<dbReference type="RefSeq" id="WP_124618562.1">
    <property type="nucleotide sequence ID" value="NZ_QTQX01000013.1"/>
</dbReference>
<proteinExistence type="predicted"/>
<gene>
    <name evidence="1" type="ORF">DF037_20625</name>
</gene>
<name>A0A3N8QQJ0_9BURK</name>
<protein>
    <submittedName>
        <fullName evidence="1">Uncharacterized protein</fullName>
    </submittedName>
</protein>
<accession>A0A3N8QQJ0</accession>